<evidence type="ECO:0000313" key="3">
    <source>
        <dbReference type="Proteomes" id="UP001291623"/>
    </source>
</evidence>
<reference evidence="2" key="1">
    <citation type="submission" date="2023-12" db="EMBL/GenBank/DDBJ databases">
        <title>Genome assembly of Anisodus tanguticus.</title>
        <authorList>
            <person name="Wang Y.-J."/>
        </authorList>
    </citation>
    <scope>NUCLEOTIDE SEQUENCE</scope>
    <source>
        <strain evidence="2">KB-2021</strain>
        <tissue evidence="2">Leaf</tissue>
    </source>
</reference>
<dbReference type="SUPFAM" id="SSF52087">
    <property type="entry name" value="CRAL/TRIO domain"/>
    <property type="match status" value="1"/>
</dbReference>
<gene>
    <name evidence="2" type="ORF">RND71_010542</name>
</gene>
<proteinExistence type="predicted"/>
<organism evidence="2 3">
    <name type="scientific">Anisodus tanguticus</name>
    <dbReference type="NCBI Taxonomy" id="243964"/>
    <lineage>
        <taxon>Eukaryota</taxon>
        <taxon>Viridiplantae</taxon>
        <taxon>Streptophyta</taxon>
        <taxon>Embryophyta</taxon>
        <taxon>Tracheophyta</taxon>
        <taxon>Spermatophyta</taxon>
        <taxon>Magnoliopsida</taxon>
        <taxon>eudicotyledons</taxon>
        <taxon>Gunneridae</taxon>
        <taxon>Pentapetalae</taxon>
        <taxon>asterids</taxon>
        <taxon>lamiids</taxon>
        <taxon>Solanales</taxon>
        <taxon>Solanaceae</taxon>
        <taxon>Solanoideae</taxon>
        <taxon>Hyoscyameae</taxon>
        <taxon>Anisodus</taxon>
    </lineage>
</organism>
<dbReference type="CDD" id="cd00170">
    <property type="entry name" value="SEC14"/>
    <property type="match status" value="1"/>
</dbReference>
<comment type="caution">
    <text evidence="2">The sequence shown here is derived from an EMBL/GenBank/DDBJ whole genome shotgun (WGS) entry which is preliminary data.</text>
</comment>
<dbReference type="InterPro" id="IPR001251">
    <property type="entry name" value="CRAL-TRIO_dom"/>
</dbReference>
<sequence length="215" mass="24621">MVVVGAHFLLRCLDLERFIIHVVKVHDTCLLKFDLVLTTMGILPENRQPDLGLMKRIQQILGRKHQRNLHEIYVLHPTFGLESAIFALQLFVDNVVWKKVVCVDRLLQLFRYAPREQLTIPVQITDILYERASLKLGNRYSDSYKGSTALSTPVSLIFSSSNMTLSREFVIRDPRKDRDSLRGPTTILCICPKQVRSSVWEAEAAQTKKSLNSSL</sequence>
<dbReference type="Proteomes" id="UP001291623">
    <property type="component" value="Unassembled WGS sequence"/>
</dbReference>
<dbReference type="Pfam" id="PF13716">
    <property type="entry name" value="CRAL_TRIO_2"/>
    <property type="match status" value="1"/>
</dbReference>
<dbReference type="EMBL" id="JAVYJV010000005">
    <property type="protein sequence ID" value="KAK4371067.1"/>
    <property type="molecule type" value="Genomic_DNA"/>
</dbReference>
<feature type="domain" description="CRAL-TRIO" evidence="1">
    <location>
        <begin position="2"/>
        <end position="123"/>
    </location>
</feature>
<dbReference type="InterPro" id="IPR036865">
    <property type="entry name" value="CRAL-TRIO_dom_sf"/>
</dbReference>
<evidence type="ECO:0000313" key="2">
    <source>
        <dbReference type="EMBL" id="KAK4371067.1"/>
    </source>
</evidence>
<evidence type="ECO:0000259" key="1">
    <source>
        <dbReference type="Pfam" id="PF13716"/>
    </source>
</evidence>
<keyword evidence="3" id="KW-1185">Reference proteome</keyword>
<accession>A0AAE1SJR4</accession>
<name>A0AAE1SJR4_9SOLA</name>
<dbReference type="Gene3D" id="3.40.525.10">
    <property type="entry name" value="CRAL-TRIO lipid binding domain"/>
    <property type="match status" value="1"/>
</dbReference>
<dbReference type="AlphaFoldDB" id="A0AAE1SJR4"/>
<protein>
    <recommendedName>
        <fullName evidence="1">CRAL-TRIO domain-containing protein</fullName>
    </recommendedName>
</protein>